<dbReference type="Gene3D" id="1.20.5.1930">
    <property type="match status" value="1"/>
</dbReference>
<proteinExistence type="predicted"/>
<dbReference type="SUPFAM" id="SSF55874">
    <property type="entry name" value="ATPase domain of HSP90 chaperone/DNA topoisomerase II/histidine kinase"/>
    <property type="match status" value="1"/>
</dbReference>
<dbReference type="Pfam" id="PF02518">
    <property type="entry name" value="HATPase_c"/>
    <property type="match status" value="1"/>
</dbReference>
<dbReference type="PANTHER" id="PTHR24421">
    <property type="entry name" value="NITRATE/NITRITE SENSOR PROTEIN NARX-RELATED"/>
    <property type="match status" value="1"/>
</dbReference>
<evidence type="ECO:0000256" key="6">
    <source>
        <dbReference type="ARBA" id="ARBA00022777"/>
    </source>
</evidence>
<dbReference type="GO" id="GO:0016301">
    <property type="term" value="F:kinase activity"/>
    <property type="evidence" value="ECO:0007669"/>
    <property type="project" value="UniProtKB-KW"/>
</dbReference>
<evidence type="ECO:0000256" key="7">
    <source>
        <dbReference type="ARBA" id="ARBA00022840"/>
    </source>
</evidence>
<dbReference type="Pfam" id="PF13796">
    <property type="entry name" value="Sensor"/>
    <property type="match status" value="1"/>
</dbReference>
<evidence type="ECO:0000313" key="12">
    <source>
        <dbReference type="Proteomes" id="UP001595855"/>
    </source>
</evidence>
<feature type="transmembrane region" description="Helical" evidence="9">
    <location>
        <begin position="161"/>
        <end position="186"/>
    </location>
</feature>
<evidence type="ECO:0000256" key="8">
    <source>
        <dbReference type="ARBA" id="ARBA00023012"/>
    </source>
</evidence>
<dbReference type="InterPro" id="IPR003594">
    <property type="entry name" value="HATPase_dom"/>
</dbReference>
<evidence type="ECO:0000313" key="11">
    <source>
        <dbReference type="EMBL" id="MFC5016631.1"/>
    </source>
</evidence>
<evidence type="ECO:0000256" key="1">
    <source>
        <dbReference type="ARBA" id="ARBA00000085"/>
    </source>
</evidence>
<keyword evidence="3" id="KW-0597">Phosphoprotein</keyword>
<keyword evidence="9" id="KW-1133">Transmembrane helix</keyword>
<gene>
    <name evidence="11" type="ORF">ACFPRC_17305</name>
</gene>
<evidence type="ECO:0000256" key="5">
    <source>
        <dbReference type="ARBA" id="ARBA00022741"/>
    </source>
</evidence>
<evidence type="ECO:0000259" key="10">
    <source>
        <dbReference type="SMART" id="SM00387"/>
    </source>
</evidence>
<keyword evidence="8" id="KW-0902">Two-component regulatory system</keyword>
<dbReference type="Pfam" id="PF07730">
    <property type="entry name" value="HisKA_3"/>
    <property type="match status" value="1"/>
</dbReference>
<keyword evidence="9" id="KW-0812">Transmembrane</keyword>
<dbReference type="CDD" id="cd16917">
    <property type="entry name" value="HATPase_UhpB-NarQ-NarX-like"/>
    <property type="match status" value="1"/>
</dbReference>
<accession>A0ABV9WUS5</accession>
<keyword evidence="7" id="KW-0067">ATP-binding</keyword>
<evidence type="ECO:0000256" key="2">
    <source>
        <dbReference type="ARBA" id="ARBA00012438"/>
    </source>
</evidence>
<organism evidence="11 12">
    <name type="scientific">Streptomyces lienomycini</name>
    <dbReference type="NCBI Taxonomy" id="284035"/>
    <lineage>
        <taxon>Bacteria</taxon>
        <taxon>Bacillati</taxon>
        <taxon>Actinomycetota</taxon>
        <taxon>Actinomycetes</taxon>
        <taxon>Kitasatosporales</taxon>
        <taxon>Streptomycetaceae</taxon>
        <taxon>Streptomyces</taxon>
    </lineage>
</organism>
<keyword evidence="12" id="KW-1185">Reference proteome</keyword>
<dbReference type="InterPro" id="IPR025828">
    <property type="entry name" value="Put_sensor_dom"/>
</dbReference>
<comment type="catalytic activity">
    <reaction evidence="1">
        <text>ATP + protein L-histidine = ADP + protein N-phospho-L-histidine.</text>
        <dbReference type="EC" id="2.7.13.3"/>
    </reaction>
</comment>
<keyword evidence="9" id="KW-0472">Membrane</keyword>
<keyword evidence="4" id="KW-0808">Transferase</keyword>
<name>A0ABV9WUS5_9ACTN</name>
<dbReference type="PANTHER" id="PTHR24421:SF10">
    <property type="entry name" value="NITRATE_NITRITE SENSOR PROTEIN NARQ"/>
    <property type="match status" value="1"/>
</dbReference>
<dbReference type="Proteomes" id="UP001595855">
    <property type="component" value="Unassembled WGS sequence"/>
</dbReference>
<reference evidence="12" key="1">
    <citation type="journal article" date="2019" name="Int. J. Syst. Evol. Microbiol.">
        <title>The Global Catalogue of Microorganisms (GCM) 10K type strain sequencing project: providing services to taxonomists for standard genome sequencing and annotation.</title>
        <authorList>
            <consortium name="The Broad Institute Genomics Platform"/>
            <consortium name="The Broad Institute Genome Sequencing Center for Infectious Disease"/>
            <person name="Wu L."/>
            <person name="Ma J."/>
        </authorList>
    </citation>
    <scope>NUCLEOTIDE SEQUENCE [LARGE SCALE GENOMIC DNA]</scope>
    <source>
        <strain evidence="12">CGMCC 4.1542</strain>
    </source>
</reference>
<evidence type="ECO:0000256" key="3">
    <source>
        <dbReference type="ARBA" id="ARBA00022553"/>
    </source>
</evidence>
<dbReference type="EC" id="2.7.13.3" evidence="2"/>
<dbReference type="EMBL" id="JBHSJO010000001">
    <property type="protein sequence ID" value="MFC5016631.1"/>
    <property type="molecule type" value="Genomic_DNA"/>
</dbReference>
<evidence type="ECO:0000256" key="9">
    <source>
        <dbReference type="SAM" id="Phobius"/>
    </source>
</evidence>
<feature type="transmembrane region" description="Helical" evidence="9">
    <location>
        <begin position="39"/>
        <end position="66"/>
    </location>
</feature>
<keyword evidence="5" id="KW-0547">Nucleotide-binding</keyword>
<comment type="caution">
    <text evidence="11">The sequence shown here is derived from an EMBL/GenBank/DDBJ whole genome shotgun (WGS) entry which is preliminary data.</text>
</comment>
<evidence type="ECO:0000256" key="4">
    <source>
        <dbReference type="ARBA" id="ARBA00022679"/>
    </source>
</evidence>
<dbReference type="InterPro" id="IPR011712">
    <property type="entry name" value="Sig_transdc_His_kin_sub3_dim/P"/>
</dbReference>
<dbReference type="SMART" id="SM00387">
    <property type="entry name" value="HATPase_c"/>
    <property type="match status" value="1"/>
</dbReference>
<protein>
    <recommendedName>
        <fullName evidence="2">histidine kinase</fullName>
        <ecNumber evidence="2">2.7.13.3</ecNumber>
    </recommendedName>
</protein>
<feature type="transmembrane region" description="Helical" evidence="9">
    <location>
        <begin position="114"/>
        <end position="141"/>
    </location>
</feature>
<sequence>MTTAVTSVREAAVRTLRDAGAATGQLVGGLGTATSGLGVLALLAVAAVTAPAGVGLLLAPTALRALHALARHERERLSRHGLDVVPPDPPPTRLRTALADPTTRRELSWLLRHATWGFLLGLLGLLLPLCAVRDTTFPLWWRLSPEEATTTSVGVGTAHTWLDALAATLLGVGWIAIVLGLGPGMARLQADPARRLLAAGPEADLSLRVAELTATRAAALDAHATELRRIERSLHDGAQNRLVSVTVLLGAARRMAARDPAGADALLERAQTAAEQALAELRSVARGILPQVLADRGLAGALSGLAADCGVPCRVETDVPERCAASVEATAYFVVAEALTNIAKHSGAERASVTVRARGGRLRLLIEDDGRGGADEDAGSGLTGIRRRVAALDGTLRVTSPPGGPTALEADLPCGR</sequence>
<feature type="domain" description="Histidine kinase/HSP90-like ATPase" evidence="10">
    <location>
        <begin position="326"/>
        <end position="416"/>
    </location>
</feature>
<dbReference type="RefSeq" id="WP_271319387.1">
    <property type="nucleotide sequence ID" value="NZ_BAAATN010000005.1"/>
</dbReference>
<dbReference type="Gene3D" id="3.30.565.10">
    <property type="entry name" value="Histidine kinase-like ATPase, C-terminal domain"/>
    <property type="match status" value="1"/>
</dbReference>
<dbReference type="InterPro" id="IPR050482">
    <property type="entry name" value="Sensor_HK_TwoCompSys"/>
</dbReference>
<dbReference type="InterPro" id="IPR036890">
    <property type="entry name" value="HATPase_C_sf"/>
</dbReference>
<keyword evidence="6 11" id="KW-0418">Kinase</keyword>